<feature type="region of interest" description="Disordered" evidence="1">
    <location>
        <begin position="634"/>
        <end position="667"/>
    </location>
</feature>
<evidence type="ECO:0000313" key="2">
    <source>
        <dbReference type="EMBL" id="KAL0061822.1"/>
    </source>
</evidence>
<comment type="caution">
    <text evidence="2">The sequence shown here is derived from an EMBL/GenBank/DDBJ whole genome shotgun (WGS) entry which is preliminary data.</text>
</comment>
<reference evidence="2 3" key="1">
    <citation type="submission" date="2024-05" db="EMBL/GenBank/DDBJ databases">
        <title>A draft genome resource for the thread blight pathogen Marasmius tenuissimus strain MS-2.</title>
        <authorList>
            <person name="Yulfo-Soto G.E."/>
            <person name="Baruah I.K."/>
            <person name="Amoako-Attah I."/>
            <person name="Bukari Y."/>
            <person name="Meinhardt L.W."/>
            <person name="Bailey B.A."/>
            <person name="Cohen S.P."/>
        </authorList>
    </citation>
    <scope>NUCLEOTIDE SEQUENCE [LARGE SCALE GENOMIC DNA]</scope>
    <source>
        <strain evidence="2 3">MS-2</strain>
    </source>
</reference>
<dbReference type="Proteomes" id="UP001437256">
    <property type="component" value="Unassembled WGS sequence"/>
</dbReference>
<proteinExistence type="predicted"/>
<organism evidence="2 3">
    <name type="scientific">Marasmius tenuissimus</name>
    <dbReference type="NCBI Taxonomy" id="585030"/>
    <lineage>
        <taxon>Eukaryota</taxon>
        <taxon>Fungi</taxon>
        <taxon>Dikarya</taxon>
        <taxon>Basidiomycota</taxon>
        <taxon>Agaricomycotina</taxon>
        <taxon>Agaricomycetes</taxon>
        <taxon>Agaricomycetidae</taxon>
        <taxon>Agaricales</taxon>
        <taxon>Marasmiineae</taxon>
        <taxon>Marasmiaceae</taxon>
        <taxon>Marasmius</taxon>
    </lineage>
</organism>
<accession>A0ABR2ZKX2</accession>
<gene>
    <name evidence="2" type="ORF">AAF712_011340</name>
</gene>
<protein>
    <submittedName>
        <fullName evidence="2">Uncharacterized protein</fullName>
    </submittedName>
</protein>
<dbReference type="EMBL" id="JBBXMP010000122">
    <property type="protein sequence ID" value="KAL0061822.1"/>
    <property type="molecule type" value="Genomic_DNA"/>
</dbReference>
<name>A0ABR2ZKX2_9AGAR</name>
<feature type="compositionally biased region" description="Acidic residues" evidence="1">
    <location>
        <begin position="640"/>
        <end position="667"/>
    </location>
</feature>
<sequence length="667" mass="75942">MNVAAVVMNVISYSHAYSLYPEATFEKSLSLICYQCDGMKRTVPIQKYIGRGWTMIDYDAIEYVPSDDALESAGALAVNHNIIFRKRQMRHLGDSYCWTYRLPALPVTFHPGPGCSSASSVAWLSREYESLTPLAREEIQTGLRALEGNSWVLGHGNDGFGHMNFSLLSNSQLRFMYCVVSGWEPEGDPRAPRSWWGQRGTAFQSDDLEAESDDLLLRALVKQRALRETQRGEYIEVDKSPDTTNDLIFSCLDPGDIIHYSQTCREAYRQVQSYWTRALCIYRLLSPFFSKDEAQQFRVIQTLTGTLISGSTALQFFGRITYPDSDLDIYVEHRYCQPVASLLQKVGYKFEPRVSQHSTLESAIEYVSLDFDDFYDEDAEEERERGFAGVFNMIRGKQKIQLITARHSPIHIILNFHSTVVMNVISHSHAYSLYPKATFQRSLSMICYHCNGVKRMSPLLKYMKCGWRMIDYEGVEFVPSPTQTGEVKSTKALPGHNGSTFRKDRVRYLGDSYCWTHKLADIQTLHSALTPLALEEMQTGFCALESNSWELAWGEADFGEMEYGLVQNGRLRYTYCIAGNSTWKPESDPTLQKAGGDNATRNSKVMISEPIVNRSDDLQLRVLVKQRAQRLLHKNYSDWSDSDEEQDTDEPDSSTSDSDTEDDDDES</sequence>
<evidence type="ECO:0000313" key="3">
    <source>
        <dbReference type="Proteomes" id="UP001437256"/>
    </source>
</evidence>
<keyword evidence="3" id="KW-1185">Reference proteome</keyword>
<evidence type="ECO:0000256" key="1">
    <source>
        <dbReference type="SAM" id="MobiDB-lite"/>
    </source>
</evidence>